<proteinExistence type="predicted"/>
<sequence>MNKNTKFNSELNQSGELAGICGDASDLDTEGSFQYRNYYREVDDLQAVMQYVMDQNHSLAAIIGHIKGGNVVLLYASGYSYVQKEVNISGWFDFKKRQMGTLKNKKFGLILKAINKYTKAKQNYGEFARFVIY</sequence>
<reference evidence="1 2" key="2">
    <citation type="journal article" date="2022" name="Mol. Ecol. Resour.">
        <title>The genomes of chicory, endive, great burdock and yacon provide insights into Asteraceae paleo-polyploidization history and plant inulin production.</title>
        <authorList>
            <person name="Fan W."/>
            <person name="Wang S."/>
            <person name="Wang H."/>
            <person name="Wang A."/>
            <person name="Jiang F."/>
            <person name="Liu H."/>
            <person name="Zhao H."/>
            <person name="Xu D."/>
            <person name="Zhang Y."/>
        </authorList>
    </citation>
    <scope>NUCLEOTIDE SEQUENCE [LARGE SCALE GENOMIC DNA]</scope>
    <source>
        <strain evidence="2">cv. Punajuju</strain>
        <tissue evidence="1">Leaves</tissue>
    </source>
</reference>
<evidence type="ECO:0000313" key="2">
    <source>
        <dbReference type="Proteomes" id="UP001055811"/>
    </source>
</evidence>
<reference evidence="2" key="1">
    <citation type="journal article" date="2022" name="Mol. Ecol. Resour.">
        <title>The genomes of chicory, endive, great burdock and yacon provide insights into Asteraceae palaeo-polyploidization history and plant inulin production.</title>
        <authorList>
            <person name="Fan W."/>
            <person name="Wang S."/>
            <person name="Wang H."/>
            <person name="Wang A."/>
            <person name="Jiang F."/>
            <person name="Liu H."/>
            <person name="Zhao H."/>
            <person name="Xu D."/>
            <person name="Zhang Y."/>
        </authorList>
    </citation>
    <scope>NUCLEOTIDE SEQUENCE [LARGE SCALE GENOMIC DNA]</scope>
    <source>
        <strain evidence="2">cv. Punajuju</strain>
    </source>
</reference>
<evidence type="ECO:0000313" key="1">
    <source>
        <dbReference type="EMBL" id="KAI3792552.1"/>
    </source>
</evidence>
<comment type="caution">
    <text evidence="1">The sequence shown here is derived from an EMBL/GenBank/DDBJ whole genome shotgun (WGS) entry which is preliminary data.</text>
</comment>
<name>A0ACB9HC88_CICIN</name>
<organism evidence="1 2">
    <name type="scientific">Cichorium intybus</name>
    <name type="common">Chicory</name>
    <dbReference type="NCBI Taxonomy" id="13427"/>
    <lineage>
        <taxon>Eukaryota</taxon>
        <taxon>Viridiplantae</taxon>
        <taxon>Streptophyta</taxon>
        <taxon>Embryophyta</taxon>
        <taxon>Tracheophyta</taxon>
        <taxon>Spermatophyta</taxon>
        <taxon>Magnoliopsida</taxon>
        <taxon>eudicotyledons</taxon>
        <taxon>Gunneridae</taxon>
        <taxon>Pentapetalae</taxon>
        <taxon>asterids</taxon>
        <taxon>campanulids</taxon>
        <taxon>Asterales</taxon>
        <taxon>Asteraceae</taxon>
        <taxon>Cichorioideae</taxon>
        <taxon>Cichorieae</taxon>
        <taxon>Cichoriinae</taxon>
        <taxon>Cichorium</taxon>
    </lineage>
</organism>
<protein>
    <submittedName>
        <fullName evidence="1">Uncharacterized protein</fullName>
    </submittedName>
</protein>
<keyword evidence="2" id="KW-1185">Reference proteome</keyword>
<gene>
    <name evidence="1" type="ORF">L2E82_06434</name>
</gene>
<dbReference type="EMBL" id="CM042009">
    <property type="protein sequence ID" value="KAI3792552.1"/>
    <property type="molecule type" value="Genomic_DNA"/>
</dbReference>
<dbReference type="Proteomes" id="UP001055811">
    <property type="component" value="Linkage Group LG01"/>
</dbReference>
<accession>A0ACB9HC88</accession>